<dbReference type="EMBL" id="BARS01044532">
    <property type="protein sequence ID" value="GAG37184.1"/>
    <property type="molecule type" value="Genomic_DNA"/>
</dbReference>
<name>X0X1T6_9ZZZZ</name>
<comment type="caution">
    <text evidence="1">The sequence shown here is derived from an EMBL/GenBank/DDBJ whole genome shotgun (WGS) entry which is preliminary data.</text>
</comment>
<proteinExistence type="predicted"/>
<feature type="non-terminal residue" evidence="1">
    <location>
        <position position="249"/>
    </location>
</feature>
<sequence length="249" mass="26366">IEYGTTLLVAEGQATPLVDSHSAGGDKSFEANTIGTGDPEIYRAYDENYSRCSAAITVATNAGGVVSVTSGLQFATTAEITAWANANVAQAGGVFTQTARIHLYDTVSASIEPVKKVIGVNSTFRRYGKPDRFEGHAGATDPREALREAWIEMQGSFPYPTTARWLRAGNEAFVYQLFLRRSDSNSMYKTQWESLVGVSGSMTLAETSAVTAVDQGTRTFTCVGSGNSVIPGASITIAGSTGNDGTYTI</sequence>
<reference evidence="1" key="1">
    <citation type="journal article" date="2014" name="Front. Microbiol.">
        <title>High frequency of phylogenetically diverse reductive dehalogenase-homologous genes in deep subseafloor sedimentary metagenomes.</title>
        <authorList>
            <person name="Kawai M."/>
            <person name="Futagami T."/>
            <person name="Toyoda A."/>
            <person name="Takaki Y."/>
            <person name="Nishi S."/>
            <person name="Hori S."/>
            <person name="Arai W."/>
            <person name="Tsubouchi T."/>
            <person name="Morono Y."/>
            <person name="Uchiyama I."/>
            <person name="Ito T."/>
            <person name="Fujiyama A."/>
            <person name="Inagaki F."/>
            <person name="Takami H."/>
        </authorList>
    </citation>
    <scope>NUCLEOTIDE SEQUENCE</scope>
    <source>
        <strain evidence="1">Expedition CK06-06</strain>
    </source>
</reference>
<organism evidence="1">
    <name type="scientific">marine sediment metagenome</name>
    <dbReference type="NCBI Taxonomy" id="412755"/>
    <lineage>
        <taxon>unclassified sequences</taxon>
        <taxon>metagenomes</taxon>
        <taxon>ecological metagenomes</taxon>
    </lineage>
</organism>
<dbReference type="AlphaFoldDB" id="X0X1T6"/>
<feature type="non-terminal residue" evidence="1">
    <location>
        <position position="1"/>
    </location>
</feature>
<protein>
    <submittedName>
        <fullName evidence="1">Uncharacterized protein</fullName>
    </submittedName>
</protein>
<accession>X0X1T6</accession>
<evidence type="ECO:0000313" key="1">
    <source>
        <dbReference type="EMBL" id="GAG37184.1"/>
    </source>
</evidence>
<gene>
    <name evidence="1" type="ORF">S01H1_67261</name>
</gene>